<dbReference type="GO" id="GO:0032456">
    <property type="term" value="P:endocytic recycling"/>
    <property type="evidence" value="ECO:0007669"/>
    <property type="project" value="TreeGrafter"/>
</dbReference>
<dbReference type="Pfam" id="PF03456">
    <property type="entry name" value="uDENN"/>
    <property type="match status" value="1"/>
</dbReference>
<dbReference type="Proteomes" id="UP000198341">
    <property type="component" value="Chromosome 4"/>
</dbReference>
<feature type="compositionally biased region" description="Basic and acidic residues" evidence="1">
    <location>
        <begin position="128"/>
        <end position="145"/>
    </location>
</feature>
<name>K8EDU4_9CHLO</name>
<proteinExistence type="predicted"/>
<evidence type="ECO:0000313" key="4">
    <source>
        <dbReference type="Proteomes" id="UP000198341"/>
    </source>
</evidence>
<dbReference type="OrthoDB" id="206724at2759"/>
<dbReference type="InterPro" id="IPR037516">
    <property type="entry name" value="Tripartite_DENN"/>
</dbReference>
<feature type="compositionally biased region" description="Basic and acidic residues" evidence="1">
    <location>
        <begin position="736"/>
        <end position="748"/>
    </location>
</feature>
<keyword evidence="4" id="KW-1185">Reference proteome</keyword>
<dbReference type="InterPro" id="IPR005113">
    <property type="entry name" value="uDENN_dom"/>
</dbReference>
<dbReference type="GO" id="GO:0005085">
    <property type="term" value="F:guanyl-nucleotide exchange factor activity"/>
    <property type="evidence" value="ECO:0007669"/>
    <property type="project" value="InterPro"/>
</dbReference>
<gene>
    <name evidence="3" type="ORF">Bathy04g02270</name>
</gene>
<sequence length="799" mass="89225">MSPPPLSSSPSSSSSSDFDDDGTIASAFFVQKKNTSVPLRMMLFTNGDGEEDKEDKERHRQQQQQEEQKRFVEIACKGNFCFPEEKGIGSSSSSSSSSEYYTFGLTDQDGKRYFGFVLRYRRRKKEKKTSEEENNKKAGSEGGDVGEKEVAMCVLSSRRFYGLFEEILRAALPSAKALWDDDDEEELDAESFALESSELGAFLRATLGASVSNGKHSEGGRGEEEDVLVVPSPNAEPSLRLRVPRKEEQEDLACFDAFLYGSSDDDEEYMDDEKYGKNRIKIDSDKDNNINAVGTSNAAEKEEEEARLNDKKYGKRNVVPSDAIVALFVALLFERRIVLTSKSLSKLSRATHAANRMVFPLKWQHVFLPLVPAGLMDYLTAPMPFVVGLPLQLMSAYEKVPKEEVFLLNLDDGSYTYFEEDFELVPKRIANKLQKTLESERELGRREHRRRRRRHLQNLPLLEEPQPMVTLSAATSSATTTTTMEEVISKAFRTFLSSAIGSYPRFVKSVALERPPPEAISNDGLWLDQDAFVEGAPNHRTRLFRVSLRHTQMYEVFVRDRLRACAIAARSGKAQFGSDVKDEDLDEESALAAFGSEFQKEAKHVYRETQRIAKISAIETQRIAKISAIETQRIAKISAIGMRKGAKLVKEKFSTSLDAFKERRQRMKNLSSESLEVANTAEGGDLEWKRIDKTTTMSSIPSSTTTSTTGALASSSEDDEDESDDDDATTTSAKNRANEIKRASERAAKRQQNNNDAIMDETTNNLIDFFDDIVLGASSPTSAPTPSNPAPPAISLLDL</sequence>
<dbReference type="InterPro" id="IPR043153">
    <property type="entry name" value="DENN_C"/>
</dbReference>
<feature type="compositionally biased region" description="Low complexity" evidence="1">
    <location>
        <begin position="694"/>
        <end position="715"/>
    </location>
</feature>
<reference evidence="3 4" key="1">
    <citation type="submission" date="2011-10" db="EMBL/GenBank/DDBJ databases">
        <authorList>
            <person name="Genoscope - CEA"/>
        </authorList>
    </citation>
    <scope>NUCLEOTIDE SEQUENCE [LARGE SCALE GENOMIC DNA]</scope>
    <source>
        <strain evidence="3 4">RCC 1105</strain>
    </source>
</reference>
<dbReference type="InterPro" id="IPR040032">
    <property type="entry name" value="DENND1A/B/C"/>
</dbReference>
<dbReference type="PANTHER" id="PTHR13196:SF14">
    <property type="entry name" value="UDENN DOMAIN-CONTAINING PROTEIN"/>
    <property type="match status" value="1"/>
</dbReference>
<feature type="compositionally biased region" description="Basic and acidic residues" evidence="1">
    <location>
        <begin position="55"/>
        <end position="69"/>
    </location>
</feature>
<dbReference type="Pfam" id="PF02141">
    <property type="entry name" value="DENN"/>
    <property type="match status" value="1"/>
</dbReference>
<dbReference type="Gene3D" id="3.40.50.11500">
    <property type="match status" value="1"/>
</dbReference>
<feature type="region of interest" description="Disordered" evidence="1">
    <location>
        <begin position="688"/>
        <end position="760"/>
    </location>
</feature>
<feature type="region of interest" description="Disordered" evidence="1">
    <location>
        <begin position="776"/>
        <end position="799"/>
    </location>
</feature>
<evidence type="ECO:0000313" key="3">
    <source>
        <dbReference type="EMBL" id="CCO16159.1"/>
    </source>
</evidence>
<dbReference type="AlphaFoldDB" id="K8EDU4"/>
<evidence type="ECO:0000256" key="1">
    <source>
        <dbReference type="SAM" id="MobiDB-lite"/>
    </source>
</evidence>
<accession>K8EDU4</accession>
<dbReference type="PANTHER" id="PTHR13196">
    <property type="entry name" value="DENN DOMAIN-CONTAINING"/>
    <property type="match status" value="1"/>
</dbReference>
<organism evidence="3 4">
    <name type="scientific">Bathycoccus prasinos</name>
    <dbReference type="NCBI Taxonomy" id="41875"/>
    <lineage>
        <taxon>Eukaryota</taxon>
        <taxon>Viridiplantae</taxon>
        <taxon>Chlorophyta</taxon>
        <taxon>Mamiellophyceae</taxon>
        <taxon>Mamiellales</taxon>
        <taxon>Bathycoccaceae</taxon>
        <taxon>Bathycoccus</taxon>
    </lineage>
</organism>
<dbReference type="eggNOG" id="KOG3569">
    <property type="taxonomic scope" value="Eukaryota"/>
</dbReference>
<feature type="region of interest" description="Disordered" evidence="1">
    <location>
        <begin position="43"/>
        <end position="69"/>
    </location>
</feature>
<dbReference type="STRING" id="41875.K8EDU4"/>
<dbReference type="InterPro" id="IPR001194">
    <property type="entry name" value="cDENN_dom"/>
</dbReference>
<dbReference type="GO" id="GO:0006897">
    <property type="term" value="P:endocytosis"/>
    <property type="evidence" value="ECO:0007669"/>
    <property type="project" value="TreeGrafter"/>
</dbReference>
<dbReference type="Gene3D" id="3.30.450.200">
    <property type="match status" value="1"/>
</dbReference>
<dbReference type="EMBL" id="FO082275">
    <property type="protein sequence ID" value="CCO16159.1"/>
    <property type="molecule type" value="Genomic_DNA"/>
</dbReference>
<dbReference type="RefSeq" id="XP_007513634.1">
    <property type="nucleotide sequence ID" value="XM_007513572.1"/>
</dbReference>
<dbReference type="GO" id="GO:0005829">
    <property type="term" value="C:cytosol"/>
    <property type="evidence" value="ECO:0007669"/>
    <property type="project" value="TreeGrafter"/>
</dbReference>
<protein>
    <submittedName>
        <fullName evidence="3">DENN domain-containing protein 1A</fullName>
    </submittedName>
</protein>
<feature type="domain" description="UDENN" evidence="2">
    <location>
        <begin position="40"/>
        <end position="572"/>
    </location>
</feature>
<evidence type="ECO:0000259" key="2">
    <source>
        <dbReference type="PROSITE" id="PS50211"/>
    </source>
</evidence>
<dbReference type="KEGG" id="bpg:Bathy04g02270"/>
<dbReference type="GO" id="GO:1901981">
    <property type="term" value="F:phosphatidylinositol phosphate binding"/>
    <property type="evidence" value="ECO:0007669"/>
    <property type="project" value="TreeGrafter"/>
</dbReference>
<feature type="compositionally biased region" description="Basic residues" evidence="1">
    <location>
        <begin position="446"/>
        <end position="456"/>
    </location>
</feature>
<feature type="compositionally biased region" description="Acidic residues" evidence="1">
    <location>
        <begin position="716"/>
        <end position="728"/>
    </location>
</feature>
<feature type="region of interest" description="Disordered" evidence="1">
    <location>
        <begin position="124"/>
        <end position="145"/>
    </location>
</feature>
<dbReference type="SMART" id="SM00799">
    <property type="entry name" value="DENN"/>
    <property type="match status" value="1"/>
</dbReference>
<dbReference type="PROSITE" id="PS50211">
    <property type="entry name" value="DENN"/>
    <property type="match status" value="1"/>
</dbReference>
<feature type="compositionally biased region" description="Polar residues" evidence="1">
    <location>
        <begin position="750"/>
        <end position="760"/>
    </location>
</feature>
<dbReference type="GeneID" id="19016252"/>
<feature type="region of interest" description="Disordered" evidence="1">
    <location>
        <begin position="439"/>
        <end position="459"/>
    </location>
</feature>